<accession>D5SPF3</accession>
<evidence type="ECO:0000313" key="3">
    <source>
        <dbReference type="EMBL" id="ADG68297.1"/>
    </source>
</evidence>
<dbReference type="STRING" id="521674.Plim_2471"/>
<organism evidence="3 4">
    <name type="scientific">Planctopirus limnophila (strain ATCC 43296 / DSM 3776 / IFAM 1008 / Mu 290)</name>
    <name type="common">Planctomyces limnophilus</name>
    <dbReference type="NCBI Taxonomy" id="521674"/>
    <lineage>
        <taxon>Bacteria</taxon>
        <taxon>Pseudomonadati</taxon>
        <taxon>Planctomycetota</taxon>
        <taxon>Planctomycetia</taxon>
        <taxon>Planctomycetales</taxon>
        <taxon>Planctomycetaceae</taxon>
        <taxon>Planctopirus</taxon>
    </lineage>
</organism>
<dbReference type="eggNOG" id="COG2165">
    <property type="taxonomic scope" value="Bacteria"/>
</dbReference>
<dbReference type="SUPFAM" id="SSF54523">
    <property type="entry name" value="Pili subunits"/>
    <property type="match status" value="1"/>
</dbReference>
<dbReference type="Proteomes" id="UP000002220">
    <property type="component" value="Chromosome"/>
</dbReference>
<dbReference type="RefSeq" id="WP_013110728.1">
    <property type="nucleotide sequence ID" value="NC_014148.1"/>
</dbReference>
<dbReference type="Pfam" id="PF07963">
    <property type="entry name" value="N_methyl"/>
    <property type="match status" value="1"/>
</dbReference>
<dbReference type="HOGENOM" id="CLU_041661_0_0_0"/>
<keyword evidence="1" id="KW-0812">Transmembrane</keyword>
<evidence type="ECO:0000313" key="4">
    <source>
        <dbReference type="Proteomes" id="UP000002220"/>
    </source>
</evidence>
<dbReference type="InterPro" id="IPR027558">
    <property type="entry name" value="Pre_pil_HX9DG_C"/>
</dbReference>
<keyword evidence="1" id="KW-0472">Membrane</keyword>
<keyword evidence="4" id="KW-1185">Reference proteome</keyword>
<feature type="transmembrane region" description="Helical" evidence="1">
    <location>
        <begin position="20"/>
        <end position="41"/>
    </location>
</feature>
<dbReference type="InterPro" id="IPR045584">
    <property type="entry name" value="Pilin-like"/>
</dbReference>
<protein>
    <recommendedName>
        <fullName evidence="2">DUF1559 domain-containing protein</fullName>
    </recommendedName>
</protein>
<dbReference type="PANTHER" id="PTHR30093:SF2">
    <property type="entry name" value="TYPE II SECRETION SYSTEM PROTEIN H"/>
    <property type="match status" value="1"/>
</dbReference>
<dbReference type="InterPro" id="IPR012902">
    <property type="entry name" value="N_methyl_site"/>
</dbReference>
<evidence type="ECO:0000256" key="1">
    <source>
        <dbReference type="SAM" id="Phobius"/>
    </source>
</evidence>
<dbReference type="EMBL" id="CP001744">
    <property type="protein sequence ID" value="ADG68297.1"/>
    <property type="molecule type" value="Genomic_DNA"/>
</dbReference>
<dbReference type="NCBIfam" id="TIGR02532">
    <property type="entry name" value="IV_pilin_GFxxxE"/>
    <property type="match status" value="1"/>
</dbReference>
<dbReference type="AlphaFoldDB" id="D5SPF3"/>
<proteinExistence type="predicted"/>
<evidence type="ECO:0000259" key="2">
    <source>
        <dbReference type="Pfam" id="PF07596"/>
    </source>
</evidence>
<keyword evidence="1" id="KW-1133">Transmembrane helix</keyword>
<feature type="domain" description="DUF1559" evidence="2">
    <location>
        <begin position="42"/>
        <end position="317"/>
    </location>
</feature>
<dbReference type="Pfam" id="PF07596">
    <property type="entry name" value="SBP_bac_10"/>
    <property type="match status" value="1"/>
</dbReference>
<name>D5SPF3_PLAL2</name>
<reference evidence="3 4" key="1">
    <citation type="journal article" date="2010" name="Stand. Genomic Sci.">
        <title>Complete genome sequence of Planctomyces limnophilus type strain (Mu 290).</title>
        <authorList>
            <person name="Labutti K."/>
            <person name="Sikorski J."/>
            <person name="Schneider S."/>
            <person name="Nolan M."/>
            <person name="Lucas S."/>
            <person name="Glavina Del Rio T."/>
            <person name="Tice H."/>
            <person name="Cheng J.F."/>
            <person name="Goodwin L."/>
            <person name="Pitluck S."/>
            <person name="Liolios K."/>
            <person name="Ivanova N."/>
            <person name="Mavromatis K."/>
            <person name="Mikhailova N."/>
            <person name="Pati A."/>
            <person name="Chen A."/>
            <person name="Palaniappan K."/>
            <person name="Land M."/>
            <person name="Hauser L."/>
            <person name="Chang Y.J."/>
            <person name="Jeffries C.D."/>
            <person name="Tindall B.J."/>
            <person name="Rohde M."/>
            <person name="Goker M."/>
            <person name="Woyke T."/>
            <person name="Bristow J."/>
            <person name="Eisen J.A."/>
            <person name="Markowitz V."/>
            <person name="Hugenholtz P."/>
            <person name="Kyrpides N.C."/>
            <person name="Klenk H.P."/>
            <person name="Lapidus A."/>
        </authorList>
    </citation>
    <scope>NUCLEOTIDE SEQUENCE [LARGE SCALE GENOMIC DNA]</scope>
    <source>
        <strain evidence="4">ATCC 43296 / DSM 3776 / IFAM 1008 / 290</strain>
    </source>
</reference>
<dbReference type="KEGG" id="plm:Plim_2471"/>
<gene>
    <name evidence="3" type="ordered locus">Plim_2471</name>
</gene>
<dbReference type="InterPro" id="IPR011453">
    <property type="entry name" value="DUF1559"/>
</dbReference>
<dbReference type="NCBIfam" id="TIGR04294">
    <property type="entry name" value="pre_pil_HX9DG"/>
    <property type="match status" value="1"/>
</dbReference>
<dbReference type="PANTHER" id="PTHR30093">
    <property type="entry name" value="GENERAL SECRETION PATHWAY PROTEIN G"/>
    <property type="match status" value="1"/>
</dbReference>
<dbReference type="Gene3D" id="3.30.700.10">
    <property type="entry name" value="Glycoprotein, Type 4 Pilin"/>
    <property type="match status" value="1"/>
</dbReference>
<sequence>MVFSRSGFPGVSQARRGFTLIELLVVIAIIAVLIALLLPAVQQARESARRTQCRNNLKQLALAVHNFESTYGRLPSGPLNDAGTPALAHPPSTASRVSTLVHLLPYMDQAPLFNTIDPNQLNPDILPPNQTNWFWDAGCNRAAATLIPGFICPSDSMANQDPTAQVVIGLSWIQTSGGGSRSLSFFSPTTVPTTATGLPASSFKRSNYAMFAGVYGDVSGWGLYKGIACNRSKKRMRDISDGTSNVMMFGEQIGGITTQGSLASSMSWMGASAKLTFPGMFLANPATADAWRFSSPHDGMMHVAMCDGSVRVLNANMNTTVFQYYLAGASDGNNVGEF</sequence>
<dbReference type="PROSITE" id="PS00409">
    <property type="entry name" value="PROKAR_NTER_METHYL"/>
    <property type="match status" value="1"/>
</dbReference>
<dbReference type="OrthoDB" id="255848at2"/>